<reference evidence="1 2" key="1">
    <citation type="journal article" date="2010" name="Microbiology">
        <title>Twenty-eight divergent polysaccharide loci specifying within- and amongst-strain capsule diversity in three strains of Bacteroides fragilis.</title>
        <authorList>
            <person name="Patrick S."/>
            <person name="Blakely G.W."/>
            <person name="Houston S."/>
            <person name="Moore J."/>
            <person name="Abratt V.R."/>
            <person name="Bertalan M."/>
            <person name="Cerdeno-Tarraga A.M."/>
            <person name="Quail M.A."/>
            <person name="Corton N."/>
            <person name="Corton C."/>
            <person name="Bignell A."/>
            <person name="Barron A."/>
            <person name="Clark L."/>
            <person name="Bentley S.D."/>
            <person name="Parkhill J."/>
        </authorList>
    </citation>
    <scope>NUCLEOTIDE SEQUENCE [LARGE SCALE GENOMIC DNA]</scope>
    <source>
        <strain evidence="1 2">638R</strain>
    </source>
</reference>
<sequence>MKIKLENMTNNPISKLLRLVMLLAVVLLLSSCRQDDDSYSSHPGPTTLVSLSVSASNSGAVAASDDPASSIRDLCILQFNVNGTGFGNLRHVAKGSPASAGTFNATLLQSVNPDDKYKLVLLANLPDYGFLNSLSGKSYDQVQKTLLSEELSGTNNIPSFDGSRPFPMFGVANSGNSIEITENMSLSDVSLIRGVARVDIGIGIKNADDTWNKNGVKFNMTQIQIWKAGKQYAYMPSENNFSSTGRVDGVTITGPSPVGTTETKVYDITHITNNTYCSGKIYLPEADLNWGDVYDANHTDRLAVIVGGKYNGSQTETFYRVDFKNDVSGEKMDILRNHVYRFTVTKVTDDGYDTAELAYKSIPKDISFTAELTPWTFPPAVSVPSIIGYRMVYQNTNGGMLLWNTATGLTIPKKRDTWKGTKMNFNYNGFYDETNNAYAITYPIEPRNGSLYHTIEVAFDYEGVYPSLMVSADDVTDVTGGDTNPWKTGKTLTAFDICRNYEGGGFGDWRLPRLSELALLYLNRGSLEAMRGFAPLSGTYWSGSEYLVSDSKVDKRHSEQAWGINFDATNPGNAAPYDKTTKKFKIRCVRQTQ</sequence>
<dbReference type="PROSITE" id="PS51257">
    <property type="entry name" value="PROKAR_LIPOPROTEIN"/>
    <property type="match status" value="1"/>
</dbReference>
<name>E1WV18_BACF6</name>
<protein>
    <submittedName>
        <fullName evidence="1">Putative lipoprotein</fullName>
    </submittedName>
</protein>
<dbReference type="PATRIC" id="fig|862962.3.peg.3468"/>
<organism evidence="1 2">
    <name type="scientific">Bacteroides fragilis (strain 638R)</name>
    <dbReference type="NCBI Taxonomy" id="862962"/>
    <lineage>
        <taxon>Bacteria</taxon>
        <taxon>Pseudomonadati</taxon>
        <taxon>Bacteroidota</taxon>
        <taxon>Bacteroidia</taxon>
        <taxon>Bacteroidales</taxon>
        <taxon>Bacteroidaceae</taxon>
        <taxon>Bacteroides</taxon>
    </lineage>
</organism>
<dbReference type="AlphaFoldDB" id="E1WV18"/>
<keyword evidence="1" id="KW-0449">Lipoprotein</keyword>
<proteinExistence type="predicted"/>
<dbReference type="KEGG" id="bfg:BF638R_3356"/>
<dbReference type="EMBL" id="FQ312004">
    <property type="protein sequence ID" value="CBW23822.1"/>
    <property type="molecule type" value="Genomic_DNA"/>
</dbReference>
<dbReference type="HOGENOM" id="CLU_468255_0_0_10"/>
<dbReference type="Proteomes" id="UP000008560">
    <property type="component" value="Chromosome"/>
</dbReference>
<evidence type="ECO:0000313" key="1">
    <source>
        <dbReference type="EMBL" id="CBW23822.1"/>
    </source>
</evidence>
<evidence type="ECO:0000313" key="2">
    <source>
        <dbReference type="Proteomes" id="UP000008560"/>
    </source>
</evidence>
<gene>
    <name evidence="1" type="ordered locus">BF638R_3356</name>
</gene>
<accession>E1WV18</accession>